<evidence type="ECO:0000313" key="2">
    <source>
        <dbReference type="EMBL" id="VFJ98228.1"/>
    </source>
</evidence>
<evidence type="ECO:0000313" key="3">
    <source>
        <dbReference type="EMBL" id="VFK03251.1"/>
    </source>
</evidence>
<dbReference type="AlphaFoldDB" id="A0A450VEU2"/>
<evidence type="ECO:0000313" key="1">
    <source>
        <dbReference type="EMBL" id="VFJ97482.1"/>
    </source>
</evidence>
<protein>
    <submittedName>
        <fullName evidence="3">Uncharacterized protein</fullName>
    </submittedName>
</protein>
<proteinExistence type="predicted"/>
<dbReference type="EMBL" id="CAADFI010000129">
    <property type="protein sequence ID" value="VFJ98228.1"/>
    <property type="molecule type" value="Genomic_DNA"/>
</dbReference>
<name>A0A450VEU2_9GAMM</name>
<reference evidence="3" key="1">
    <citation type="submission" date="2019-02" db="EMBL/GenBank/DDBJ databases">
        <authorList>
            <person name="Gruber-Vodicka R. H."/>
            <person name="Seah K. B. B."/>
        </authorList>
    </citation>
    <scope>NUCLEOTIDE SEQUENCE</scope>
    <source>
        <strain evidence="3">BECK_SA2B12</strain>
        <strain evidence="1">BECK_SA2B15</strain>
        <strain evidence="2">BECK_SA2B20</strain>
    </source>
</reference>
<dbReference type="EMBL" id="CAADFJ010000121">
    <property type="protein sequence ID" value="VFK03251.1"/>
    <property type="molecule type" value="Genomic_DNA"/>
</dbReference>
<accession>A0A450VEU2</accession>
<dbReference type="EMBL" id="CAADFG010000121">
    <property type="protein sequence ID" value="VFJ97482.1"/>
    <property type="molecule type" value="Genomic_DNA"/>
</dbReference>
<sequence>MYLSLLLMEVNAKLGSCFRRLRKKHRAYAKHTLISNGHIFGFPGEQALMTSTMCEAIDEGVISDAIRCFYYFQNLKNGPFTYEWRLEHEPSFLSYAAGSTRTEFYIQLTKINEFCYAKLHDPPLQGKIRNSNFPIYSVIHSSTRYCKVSASRRKGGSQPR</sequence>
<organism evidence="3">
    <name type="scientific">Candidatus Kentrum eta</name>
    <dbReference type="NCBI Taxonomy" id="2126337"/>
    <lineage>
        <taxon>Bacteria</taxon>
        <taxon>Pseudomonadati</taxon>
        <taxon>Pseudomonadota</taxon>
        <taxon>Gammaproteobacteria</taxon>
        <taxon>Candidatus Kentrum</taxon>
    </lineage>
</organism>
<gene>
    <name evidence="1" type="ORF">BECKH772A_GA0070896_101212</name>
    <name evidence="2" type="ORF">BECKH772B_GA0070898_101292</name>
    <name evidence="3" type="ORF">BECKH772C_GA0070978_101212</name>
</gene>